<dbReference type="Pfam" id="PF00691">
    <property type="entry name" value="OmpA"/>
    <property type="match status" value="1"/>
</dbReference>
<feature type="chain" id="PRO_5031418160" evidence="6">
    <location>
        <begin position="19"/>
        <end position="203"/>
    </location>
</feature>
<comment type="caution">
    <text evidence="8">The sequence shown here is derived from an EMBL/GenBank/DDBJ whole genome shotgun (WGS) entry which is preliminary data.</text>
</comment>
<proteinExistence type="predicted"/>
<name>A0A7Y3YUS6_9VIBR</name>
<gene>
    <name evidence="8" type="ORF">F0245_22110</name>
</gene>
<organism evidence="8 9">
    <name type="scientific">Vibrio chagasii</name>
    <dbReference type="NCBI Taxonomy" id="170679"/>
    <lineage>
        <taxon>Bacteria</taxon>
        <taxon>Pseudomonadati</taxon>
        <taxon>Pseudomonadota</taxon>
        <taxon>Gammaproteobacteria</taxon>
        <taxon>Vibrionales</taxon>
        <taxon>Vibrionaceae</taxon>
        <taxon>Vibrio</taxon>
    </lineage>
</organism>
<feature type="region of interest" description="Disordered" evidence="5">
    <location>
        <begin position="178"/>
        <end position="203"/>
    </location>
</feature>
<keyword evidence="6" id="KW-0732">Signal</keyword>
<dbReference type="PANTHER" id="PTHR30329:SF21">
    <property type="entry name" value="LIPOPROTEIN YIAD-RELATED"/>
    <property type="match status" value="1"/>
</dbReference>
<dbReference type="InterPro" id="IPR006664">
    <property type="entry name" value="OMP_bac"/>
</dbReference>
<evidence type="ECO:0000313" key="8">
    <source>
        <dbReference type="EMBL" id="NOH36018.1"/>
    </source>
</evidence>
<dbReference type="Proteomes" id="UP000525336">
    <property type="component" value="Unassembled WGS sequence"/>
</dbReference>
<dbReference type="EMBL" id="VTXW01000033">
    <property type="protein sequence ID" value="NOH36018.1"/>
    <property type="molecule type" value="Genomic_DNA"/>
</dbReference>
<dbReference type="InterPro" id="IPR006665">
    <property type="entry name" value="OmpA-like"/>
</dbReference>
<evidence type="ECO:0000256" key="3">
    <source>
        <dbReference type="ARBA" id="ARBA00023237"/>
    </source>
</evidence>
<feature type="signal peptide" evidence="6">
    <location>
        <begin position="1"/>
        <end position="18"/>
    </location>
</feature>
<dbReference type="PROSITE" id="PS51123">
    <property type="entry name" value="OMPA_2"/>
    <property type="match status" value="1"/>
</dbReference>
<feature type="compositionally biased region" description="Polar residues" evidence="5">
    <location>
        <begin position="183"/>
        <end position="192"/>
    </location>
</feature>
<dbReference type="AlphaFoldDB" id="A0A7Y3YUS6"/>
<sequence length="203" mass="22966">MKKLSTVVLLLVASTLHAEERKEMYFCMTEEGGYDYQVSIGPGQRIALNSEDDTLVLLDNNLKLDEKLVSQYLMHNKAAGMCEVYTAEKRKAKRVVPVNTVHFDMNKASLNRAAKKSIDTFLAKHRTKQVPLTIEGHTDQIGSLEYNKVLARKRAQAVAQYMIKKGYDKALLTISEQGERAPKSTNDTASGRQKNRRVEIHLR</sequence>
<dbReference type="InterPro" id="IPR050330">
    <property type="entry name" value="Bact_OuterMem_StrucFunc"/>
</dbReference>
<dbReference type="RefSeq" id="WP_171369254.1">
    <property type="nucleotide sequence ID" value="NZ_VTXW01000033.1"/>
</dbReference>
<reference evidence="8 9" key="1">
    <citation type="submission" date="2019-09" db="EMBL/GenBank/DDBJ databases">
        <title>Draft genome sequencing and comparative genomics of hatchery-associated Vibrios.</title>
        <authorList>
            <person name="Kehlet-Delgado H."/>
            <person name="Mueller R.S."/>
        </authorList>
    </citation>
    <scope>NUCLEOTIDE SEQUENCE [LARGE SCALE GENOMIC DNA]</scope>
    <source>
        <strain evidence="8 9">00-90-10</strain>
    </source>
</reference>
<dbReference type="CDD" id="cd07185">
    <property type="entry name" value="OmpA_C-like"/>
    <property type="match status" value="1"/>
</dbReference>
<dbReference type="PANTHER" id="PTHR30329">
    <property type="entry name" value="STATOR ELEMENT OF FLAGELLAR MOTOR COMPLEX"/>
    <property type="match status" value="1"/>
</dbReference>
<keyword evidence="2 4" id="KW-0472">Membrane</keyword>
<evidence type="ECO:0000256" key="1">
    <source>
        <dbReference type="ARBA" id="ARBA00004442"/>
    </source>
</evidence>
<comment type="subcellular location">
    <subcellularLocation>
        <location evidence="1">Cell outer membrane</location>
    </subcellularLocation>
</comment>
<dbReference type="PRINTS" id="PR01021">
    <property type="entry name" value="OMPADOMAIN"/>
</dbReference>
<evidence type="ECO:0000256" key="2">
    <source>
        <dbReference type="ARBA" id="ARBA00023136"/>
    </source>
</evidence>
<evidence type="ECO:0000259" key="7">
    <source>
        <dbReference type="PROSITE" id="PS51123"/>
    </source>
</evidence>
<evidence type="ECO:0000256" key="4">
    <source>
        <dbReference type="PROSITE-ProRule" id="PRU00473"/>
    </source>
</evidence>
<accession>A0A7Y3YUS6</accession>
<dbReference type="GO" id="GO:0009279">
    <property type="term" value="C:cell outer membrane"/>
    <property type="evidence" value="ECO:0007669"/>
    <property type="project" value="UniProtKB-SubCell"/>
</dbReference>
<evidence type="ECO:0000313" key="9">
    <source>
        <dbReference type="Proteomes" id="UP000525336"/>
    </source>
</evidence>
<dbReference type="Gene3D" id="3.30.1330.60">
    <property type="entry name" value="OmpA-like domain"/>
    <property type="match status" value="1"/>
</dbReference>
<keyword evidence="3" id="KW-0998">Cell outer membrane</keyword>
<evidence type="ECO:0000256" key="5">
    <source>
        <dbReference type="SAM" id="MobiDB-lite"/>
    </source>
</evidence>
<protein>
    <submittedName>
        <fullName evidence="8">OmpA family protein</fullName>
    </submittedName>
</protein>
<evidence type="ECO:0000256" key="6">
    <source>
        <dbReference type="SAM" id="SignalP"/>
    </source>
</evidence>
<dbReference type="InterPro" id="IPR036737">
    <property type="entry name" value="OmpA-like_sf"/>
</dbReference>
<feature type="domain" description="OmpA-like" evidence="7">
    <location>
        <begin position="90"/>
        <end position="203"/>
    </location>
</feature>
<dbReference type="SUPFAM" id="SSF103088">
    <property type="entry name" value="OmpA-like"/>
    <property type="match status" value="1"/>
</dbReference>